<dbReference type="PROSITE" id="PS51186">
    <property type="entry name" value="GNAT"/>
    <property type="match status" value="1"/>
</dbReference>
<dbReference type="CDD" id="cd04301">
    <property type="entry name" value="NAT_SF"/>
    <property type="match status" value="1"/>
</dbReference>
<dbReference type="Gene3D" id="3.40.630.30">
    <property type="match status" value="1"/>
</dbReference>
<organism evidence="2 3">
    <name type="scientific">Microbacterium pullorum</name>
    <dbReference type="NCBI Taxonomy" id="2762236"/>
    <lineage>
        <taxon>Bacteria</taxon>
        <taxon>Bacillati</taxon>
        <taxon>Actinomycetota</taxon>
        <taxon>Actinomycetes</taxon>
        <taxon>Micrococcales</taxon>
        <taxon>Microbacteriaceae</taxon>
        <taxon>Microbacterium</taxon>
    </lineage>
</organism>
<dbReference type="SUPFAM" id="SSF55729">
    <property type="entry name" value="Acyl-CoA N-acyltransferases (Nat)"/>
    <property type="match status" value="1"/>
</dbReference>
<sequence>MSVVLRPWDGRDAVALLAAAESASDLAPQFSGADLRSAATAEAFIEQSLRFDAHVKNWAIVEDGVAVGNVGASAIEYRHETAWVSYWLSAAARGKGYATAALLAVSDWAFEGGLYRLELGHRVNNPASCRVATAAGFRVEGIERQKLRYGNDRYDVETHARLAGDLVPASARAGALPALSLSAL</sequence>
<dbReference type="RefSeq" id="WP_191719273.1">
    <property type="nucleotide sequence ID" value="NZ_JACSQP010000005.1"/>
</dbReference>
<keyword evidence="3" id="KW-1185">Reference proteome</keyword>
<dbReference type="InterPro" id="IPR000182">
    <property type="entry name" value="GNAT_dom"/>
</dbReference>
<reference evidence="2 3" key="1">
    <citation type="submission" date="2020-08" db="EMBL/GenBank/DDBJ databases">
        <title>A Genomic Blueprint of the Chicken Gut Microbiome.</title>
        <authorList>
            <person name="Gilroy R."/>
            <person name="Ravi A."/>
            <person name="Getino M."/>
            <person name="Pursley I."/>
            <person name="Horton D.L."/>
            <person name="Alikhan N.-F."/>
            <person name="Baker D."/>
            <person name="Gharbi K."/>
            <person name="Hall N."/>
            <person name="Watson M."/>
            <person name="Adriaenssens E.M."/>
            <person name="Foster-Nyarko E."/>
            <person name="Jarju S."/>
            <person name="Secka A."/>
            <person name="Antonio M."/>
            <person name="Oren A."/>
            <person name="Chaudhuri R."/>
            <person name="La Ragione R.M."/>
            <person name="Hildebrand F."/>
            <person name="Pallen M.J."/>
        </authorList>
    </citation>
    <scope>NUCLEOTIDE SEQUENCE [LARGE SCALE GENOMIC DNA]</scope>
    <source>
        <strain evidence="2 3">Sa4CUA7</strain>
    </source>
</reference>
<evidence type="ECO:0000313" key="2">
    <source>
        <dbReference type="EMBL" id="MBD7958098.1"/>
    </source>
</evidence>
<evidence type="ECO:0000259" key="1">
    <source>
        <dbReference type="PROSITE" id="PS51186"/>
    </source>
</evidence>
<dbReference type="Proteomes" id="UP000648352">
    <property type="component" value="Unassembled WGS sequence"/>
</dbReference>
<dbReference type="EMBL" id="JACSQP010000005">
    <property type="protein sequence ID" value="MBD7958098.1"/>
    <property type="molecule type" value="Genomic_DNA"/>
</dbReference>
<comment type="caution">
    <text evidence="2">The sequence shown here is derived from an EMBL/GenBank/DDBJ whole genome shotgun (WGS) entry which is preliminary data.</text>
</comment>
<accession>A0ABR8S3N4</accession>
<name>A0ABR8S3N4_9MICO</name>
<evidence type="ECO:0000313" key="3">
    <source>
        <dbReference type="Proteomes" id="UP000648352"/>
    </source>
</evidence>
<feature type="domain" description="N-acetyltransferase" evidence="1">
    <location>
        <begin position="3"/>
        <end position="168"/>
    </location>
</feature>
<dbReference type="InterPro" id="IPR051908">
    <property type="entry name" value="Ribosomal_N-acetyltransferase"/>
</dbReference>
<protein>
    <submittedName>
        <fullName evidence="2">GNAT family N-acetyltransferase</fullName>
    </submittedName>
</protein>
<dbReference type="PANTHER" id="PTHR43441:SF10">
    <property type="entry name" value="ACETYLTRANSFERASE"/>
    <property type="match status" value="1"/>
</dbReference>
<dbReference type="PANTHER" id="PTHR43441">
    <property type="entry name" value="RIBOSOMAL-PROTEIN-SERINE ACETYLTRANSFERASE"/>
    <property type="match status" value="1"/>
</dbReference>
<dbReference type="Pfam" id="PF13302">
    <property type="entry name" value="Acetyltransf_3"/>
    <property type="match status" value="1"/>
</dbReference>
<dbReference type="InterPro" id="IPR016181">
    <property type="entry name" value="Acyl_CoA_acyltransferase"/>
</dbReference>
<proteinExistence type="predicted"/>
<gene>
    <name evidence="2" type="ORF">H9651_10645</name>
</gene>